<dbReference type="PANTHER" id="PTHR33910">
    <property type="entry name" value="PROTEIN TRANSLOCASE SUBUNIT SECE"/>
    <property type="match status" value="1"/>
</dbReference>
<evidence type="ECO:0000256" key="4">
    <source>
        <dbReference type="ARBA" id="ARBA00022692"/>
    </source>
</evidence>
<comment type="subcellular location">
    <subcellularLocation>
        <location evidence="9">Cell membrane</location>
        <topology evidence="9">Single-pass membrane protein</topology>
    </subcellularLocation>
    <subcellularLocation>
        <location evidence="1">Membrane</location>
    </subcellularLocation>
</comment>
<keyword evidence="6 9" id="KW-1133">Transmembrane helix</keyword>
<dbReference type="GO" id="GO:0043952">
    <property type="term" value="P:protein transport by the Sec complex"/>
    <property type="evidence" value="ECO:0007669"/>
    <property type="project" value="UniProtKB-UniRule"/>
</dbReference>
<keyword evidence="5 9" id="KW-0653">Protein transport</keyword>
<keyword evidence="3 9" id="KW-1003">Cell membrane</keyword>
<name>A0A6S6SBN0_9BACT</name>
<evidence type="ECO:0000256" key="8">
    <source>
        <dbReference type="ARBA" id="ARBA00023136"/>
    </source>
</evidence>
<evidence type="ECO:0000256" key="7">
    <source>
        <dbReference type="ARBA" id="ARBA00023010"/>
    </source>
</evidence>
<dbReference type="HAMAP" id="MF_00422">
    <property type="entry name" value="SecE"/>
    <property type="match status" value="1"/>
</dbReference>
<dbReference type="InterPro" id="IPR005807">
    <property type="entry name" value="SecE_bac"/>
</dbReference>
<dbReference type="NCBIfam" id="TIGR00964">
    <property type="entry name" value="secE_bact"/>
    <property type="match status" value="1"/>
</dbReference>
<keyword evidence="4 9" id="KW-0812">Transmembrane</keyword>
<dbReference type="AlphaFoldDB" id="A0A6S6SBN0"/>
<dbReference type="InterPro" id="IPR001901">
    <property type="entry name" value="Translocase_SecE/Sec61-g"/>
</dbReference>
<dbReference type="GO" id="GO:0008320">
    <property type="term" value="F:protein transmembrane transporter activity"/>
    <property type="evidence" value="ECO:0007669"/>
    <property type="project" value="UniProtKB-UniRule"/>
</dbReference>
<sequence>MGKLTTYFAHVKEEIQKVIFPTKTQVRQAFFAVFIVVTVISIFLALVDWLMSSIVTAVVG</sequence>
<accession>A0A6S6SBN0</accession>
<feature type="transmembrane region" description="Helical" evidence="9">
    <location>
        <begin position="29"/>
        <end position="51"/>
    </location>
</feature>
<keyword evidence="8 9" id="KW-0472">Membrane</keyword>
<comment type="similarity">
    <text evidence="9">Belongs to the SecE/SEC61-gamma family.</text>
</comment>
<evidence type="ECO:0000313" key="10">
    <source>
        <dbReference type="EMBL" id="CAA6802029.1"/>
    </source>
</evidence>
<dbReference type="PANTHER" id="PTHR33910:SF1">
    <property type="entry name" value="PROTEIN TRANSLOCASE SUBUNIT SECE"/>
    <property type="match status" value="1"/>
</dbReference>
<evidence type="ECO:0000256" key="5">
    <source>
        <dbReference type="ARBA" id="ARBA00022927"/>
    </source>
</evidence>
<dbReference type="GO" id="GO:0005886">
    <property type="term" value="C:plasma membrane"/>
    <property type="evidence" value="ECO:0007669"/>
    <property type="project" value="UniProtKB-SubCell"/>
</dbReference>
<dbReference type="GO" id="GO:0006605">
    <property type="term" value="P:protein targeting"/>
    <property type="evidence" value="ECO:0007669"/>
    <property type="project" value="UniProtKB-UniRule"/>
</dbReference>
<dbReference type="Pfam" id="PF00584">
    <property type="entry name" value="SecE"/>
    <property type="match status" value="1"/>
</dbReference>
<keyword evidence="7 9" id="KW-0811">Translocation</keyword>
<proteinExistence type="inferred from homology"/>
<gene>
    <name evidence="9" type="primary">secE</name>
    <name evidence="10" type="ORF">HELGO_WM2074</name>
</gene>
<comment type="subunit">
    <text evidence="9">Component of the Sec protein translocase complex. Heterotrimer consisting of SecY, SecE and SecG subunits. The heterotrimers can form oligomers, although 1 heterotrimer is thought to be able to translocate proteins. Interacts with the ribosome. Interacts with SecDF, and other proteins may be involved. Interacts with SecA.</text>
</comment>
<evidence type="ECO:0000256" key="6">
    <source>
        <dbReference type="ARBA" id="ARBA00022989"/>
    </source>
</evidence>
<dbReference type="GO" id="GO:0009306">
    <property type="term" value="P:protein secretion"/>
    <property type="evidence" value="ECO:0007669"/>
    <property type="project" value="UniProtKB-UniRule"/>
</dbReference>
<comment type="function">
    <text evidence="9">Essential subunit of the Sec protein translocation channel SecYEG. Clamps together the 2 halves of SecY. May contact the channel plug during translocation.</text>
</comment>
<dbReference type="EMBL" id="CACVAX010000006">
    <property type="protein sequence ID" value="CAA6802029.1"/>
    <property type="molecule type" value="Genomic_DNA"/>
</dbReference>
<reference evidence="10" key="1">
    <citation type="submission" date="2020-01" db="EMBL/GenBank/DDBJ databases">
        <authorList>
            <person name="Meier V. D."/>
            <person name="Meier V D."/>
        </authorList>
    </citation>
    <scope>NUCLEOTIDE SEQUENCE</scope>
    <source>
        <strain evidence="10">HLG_WM_MAG_04</strain>
    </source>
</reference>
<dbReference type="Gene3D" id="1.20.5.1030">
    <property type="entry name" value="Preprotein translocase secy subunit"/>
    <property type="match status" value="1"/>
</dbReference>
<protein>
    <recommendedName>
        <fullName evidence="9">Protein translocase subunit SecE</fullName>
    </recommendedName>
</protein>
<evidence type="ECO:0000256" key="2">
    <source>
        <dbReference type="ARBA" id="ARBA00022448"/>
    </source>
</evidence>
<dbReference type="GO" id="GO:0065002">
    <property type="term" value="P:intracellular protein transmembrane transport"/>
    <property type="evidence" value="ECO:0007669"/>
    <property type="project" value="UniProtKB-UniRule"/>
</dbReference>
<organism evidence="10">
    <name type="scientific">uncultured Sulfurovum sp</name>
    <dbReference type="NCBI Taxonomy" id="269237"/>
    <lineage>
        <taxon>Bacteria</taxon>
        <taxon>Pseudomonadati</taxon>
        <taxon>Campylobacterota</taxon>
        <taxon>Epsilonproteobacteria</taxon>
        <taxon>Campylobacterales</taxon>
        <taxon>Sulfurovaceae</taxon>
        <taxon>Sulfurovum</taxon>
        <taxon>environmental samples</taxon>
    </lineage>
</organism>
<keyword evidence="2 9" id="KW-0813">Transport</keyword>
<evidence type="ECO:0000256" key="1">
    <source>
        <dbReference type="ARBA" id="ARBA00004370"/>
    </source>
</evidence>
<dbReference type="InterPro" id="IPR038379">
    <property type="entry name" value="SecE_sf"/>
</dbReference>
<evidence type="ECO:0000256" key="9">
    <source>
        <dbReference type="HAMAP-Rule" id="MF_00422"/>
    </source>
</evidence>
<evidence type="ECO:0000256" key="3">
    <source>
        <dbReference type="ARBA" id="ARBA00022475"/>
    </source>
</evidence>